<organism evidence="1 2">
    <name type="scientific">Actinoplanes campanulatus</name>
    <dbReference type="NCBI Taxonomy" id="113559"/>
    <lineage>
        <taxon>Bacteria</taxon>
        <taxon>Bacillati</taxon>
        <taxon>Actinomycetota</taxon>
        <taxon>Actinomycetes</taxon>
        <taxon>Micromonosporales</taxon>
        <taxon>Micromonosporaceae</taxon>
        <taxon>Actinoplanes</taxon>
    </lineage>
</organism>
<dbReference type="AlphaFoldDB" id="A0A7W5FJU2"/>
<dbReference type="RefSeq" id="WP_229795731.1">
    <property type="nucleotide sequence ID" value="NZ_BMPW01000036.1"/>
</dbReference>
<dbReference type="Proteomes" id="UP000590749">
    <property type="component" value="Unassembled WGS sequence"/>
</dbReference>
<sequence length="118" mass="13557">MDISKLPEPLRSRAEERTALPSIDKVRHFLHGYVADAEGSEEIRQHVRRTARRNTFFLRQYLAALEEILNEPQPPGTLLRLVEVDANRGIDHDQTDRGAAIFLRETADLLRSVLEEVE</sequence>
<proteinExistence type="predicted"/>
<gene>
    <name evidence="1" type="ORF">FHR83_008704</name>
</gene>
<evidence type="ECO:0000313" key="2">
    <source>
        <dbReference type="Proteomes" id="UP000590749"/>
    </source>
</evidence>
<name>A0A7W5FJU2_9ACTN</name>
<protein>
    <submittedName>
        <fullName evidence="1">Uncharacterized protein</fullName>
    </submittedName>
</protein>
<accession>A0A7W5FJU2</accession>
<dbReference type="EMBL" id="JACHXF010000031">
    <property type="protein sequence ID" value="MBB3100977.1"/>
    <property type="molecule type" value="Genomic_DNA"/>
</dbReference>
<keyword evidence="2" id="KW-1185">Reference proteome</keyword>
<evidence type="ECO:0000313" key="1">
    <source>
        <dbReference type="EMBL" id="MBB3100977.1"/>
    </source>
</evidence>
<comment type="caution">
    <text evidence="1">The sequence shown here is derived from an EMBL/GenBank/DDBJ whole genome shotgun (WGS) entry which is preliminary data.</text>
</comment>
<reference evidence="1 2" key="1">
    <citation type="submission" date="2020-08" db="EMBL/GenBank/DDBJ databases">
        <title>Genomic Encyclopedia of Type Strains, Phase III (KMG-III): the genomes of soil and plant-associated and newly described type strains.</title>
        <authorList>
            <person name="Whitman W."/>
        </authorList>
    </citation>
    <scope>NUCLEOTIDE SEQUENCE [LARGE SCALE GENOMIC DNA]</scope>
    <source>
        <strain evidence="1 2">CECT 3287</strain>
    </source>
</reference>